<evidence type="ECO:0000313" key="1">
    <source>
        <dbReference type="EMBL" id="CAH2216336.1"/>
    </source>
</evidence>
<comment type="caution">
    <text evidence="1">The sequence shown here is derived from an EMBL/GenBank/DDBJ whole genome shotgun (WGS) entry which is preliminary data.</text>
</comment>
<dbReference type="Proteomes" id="UP000838756">
    <property type="component" value="Unassembled WGS sequence"/>
</dbReference>
<feature type="non-terminal residue" evidence="1">
    <location>
        <position position="45"/>
    </location>
</feature>
<accession>A0A8S4QMM9</accession>
<gene>
    <name evidence="1" type="primary">jg635</name>
    <name evidence="1" type="ORF">PAEG_LOCUS4386</name>
</gene>
<dbReference type="OrthoDB" id="5575at2759"/>
<name>A0A8S4QMM9_9NEOP</name>
<protein>
    <submittedName>
        <fullName evidence="1">Jg635 protein</fullName>
    </submittedName>
</protein>
<sequence length="45" mass="5183">EKVVTMLELPRITRALRAHTQLDKPRCLKPSNTVNLVVQFPNNIQ</sequence>
<feature type="non-terminal residue" evidence="1">
    <location>
        <position position="1"/>
    </location>
</feature>
<reference evidence="1" key="1">
    <citation type="submission" date="2022-03" db="EMBL/GenBank/DDBJ databases">
        <authorList>
            <person name="Lindestad O."/>
        </authorList>
    </citation>
    <scope>NUCLEOTIDE SEQUENCE</scope>
</reference>
<keyword evidence="2" id="KW-1185">Reference proteome</keyword>
<organism evidence="1 2">
    <name type="scientific">Pararge aegeria aegeria</name>
    <dbReference type="NCBI Taxonomy" id="348720"/>
    <lineage>
        <taxon>Eukaryota</taxon>
        <taxon>Metazoa</taxon>
        <taxon>Ecdysozoa</taxon>
        <taxon>Arthropoda</taxon>
        <taxon>Hexapoda</taxon>
        <taxon>Insecta</taxon>
        <taxon>Pterygota</taxon>
        <taxon>Neoptera</taxon>
        <taxon>Endopterygota</taxon>
        <taxon>Lepidoptera</taxon>
        <taxon>Glossata</taxon>
        <taxon>Ditrysia</taxon>
        <taxon>Papilionoidea</taxon>
        <taxon>Nymphalidae</taxon>
        <taxon>Satyrinae</taxon>
        <taxon>Satyrini</taxon>
        <taxon>Parargina</taxon>
        <taxon>Pararge</taxon>
    </lineage>
</organism>
<evidence type="ECO:0000313" key="2">
    <source>
        <dbReference type="Proteomes" id="UP000838756"/>
    </source>
</evidence>
<dbReference type="EMBL" id="CAKXAJ010015051">
    <property type="protein sequence ID" value="CAH2216336.1"/>
    <property type="molecule type" value="Genomic_DNA"/>
</dbReference>
<proteinExistence type="predicted"/>
<dbReference type="AlphaFoldDB" id="A0A8S4QMM9"/>